<evidence type="ECO:0000256" key="5">
    <source>
        <dbReference type="ARBA" id="ARBA00022840"/>
    </source>
</evidence>
<evidence type="ECO:0000256" key="2">
    <source>
        <dbReference type="ARBA" id="ARBA00012274"/>
    </source>
</evidence>
<dbReference type="EC" id="1.17.4.1" evidence="2 10"/>
<evidence type="ECO:0000256" key="1">
    <source>
        <dbReference type="ARBA" id="ARBA00010406"/>
    </source>
</evidence>
<dbReference type="InterPro" id="IPR000788">
    <property type="entry name" value="RNR_lg_C"/>
</dbReference>
<accession>A0ABP8EXB0</accession>
<dbReference type="InterPro" id="IPR026459">
    <property type="entry name" value="RNR_1b_NrdE"/>
</dbReference>
<dbReference type="SUPFAM" id="SSF48168">
    <property type="entry name" value="R1 subunit of ribonucleotide reductase, N-terminal domain"/>
    <property type="match status" value="1"/>
</dbReference>
<dbReference type="CDD" id="cd01679">
    <property type="entry name" value="RNR_I"/>
    <property type="match status" value="1"/>
</dbReference>
<keyword evidence="8" id="KW-1015">Disulfide bond</keyword>
<evidence type="ECO:0000256" key="6">
    <source>
        <dbReference type="ARBA" id="ARBA00023002"/>
    </source>
</evidence>
<feature type="domain" description="Ribonucleotide reductase large subunit" evidence="11">
    <location>
        <begin position="570"/>
        <end position="592"/>
    </location>
</feature>
<evidence type="ECO:0000256" key="7">
    <source>
        <dbReference type="ARBA" id="ARBA00023116"/>
    </source>
</evidence>
<comment type="caution">
    <text evidence="12">The sequence shown here is derived from an EMBL/GenBank/DDBJ whole genome shotgun (WGS) entry which is preliminary data.</text>
</comment>
<name>A0ABP8EXB0_9MICO</name>
<dbReference type="EMBL" id="BAABBA010000016">
    <property type="protein sequence ID" value="GAA4288645.1"/>
    <property type="molecule type" value="Genomic_DNA"/>
</dbReference>
<dbReference type="Pfam" id="PF08343">
    <property type="entry name" value="RNR_N"/>
    <property type="match status" value="1"/>
</dbReference>
<organism evidence="12 13">
    <name type="scientific">Georgenia daeguensis</name>
    <dbReference type="NCBI Taxonomy" id="908355"/>
    <lineage>
        <taxon>Bacteria</taxon>
        <taxon>Bacillati</taxon>
        <taxon>Actinomycetota</taxon>
        <taxon>Actinomycetes</taxon>
        <taxon>Micrococcales</taxon>
        <taxon>Bogoriellaceae</taxon>
        <taxon>Georgenia</taxon>
    </lineage>
</organism>
<proteinExistence type="inferred from homology"/>
<dbReference type="InterPro" id="IPR013554">
    <property type="entry name" value="RNR_N"/>
</dbReference>
<gene>
    <name evidence="12" type="primary">nrdE</name>
    <name evidence="12" type="ORF">GCM10022262_30050</name>
</gene>
<comment type="catalytic activity">
    <reaction evidence="9 10">
        <text>a 2'-deoxyribonucleoside 5'-diphosphate + [thioredoxin]-disulfide + H2O = a ribonucleoside 5'-diphosphate + [thioredoxin]-dithiol</text>
        <dbReference type="Rhea" id="RHEA:23252"/>
        <dbReference type="Rhea" id="RHEA-COMP:10698"/>
        <dbReference type="Rhea" id="RHEA-COMP:10700"/>
        <dbReference type="ChEBI" id="CHEBI:15377"/>
        <dbReference type="ChEBI" id="CHEBI:29950"/>
        <dbReference type="ChEBI" id="CHEBI:50058"/>
        <dbReference type="ChEBI" id="CHEBI:57930"/>
        <dbReference type="ChEBI" id="CHEBI:73316"/>
        <dbReference type="EC" id="1.17.4.1"/>
    </reaction>
</comment>
<dbReference type="Pfam" id="PF00317">
    <property type="entry name" value="Ribonuc_red_lgN"/>
    <property type="match status" value="1"/>
</dbReference>
<dbReference type="RefSeq" id="WP_345042852.1">
    <property type="nucleotide sequence ID" value="NZ_BAABBA010000016.1"/>
</dbReference>
<evidence type="ECO:0000256" key="9">
    <source>
        <dbReference type="ARBA" id="ARBA00047754"/>
    </source>
</evidence>
<dbReference type="PANTHER" id="PTHR11573:SF30">
    <property type="entry name" value="RIBONUCLEOSIDE-DIPHOSPHATE REDUCTASE 2 SUBUNIT ALPHA"/>
    <property type="match status" value="1"/>
</dbReference>
<evidence type="ECO:0000256" key="8">
    <source>
        <dbReference type="ARBA" id="ARBA00023157"/>
    </source>
</evidence>
<dbReference type="SUPFAM" id="SSF51998">
    <property type="entry name" value="PFL-like glycyl radical enzymes"/>
    <property type="match status" value="1"/>
</dbReference>
<dbReference type="PROSITE" id="PS00089">
    <property type="entry name" value="RIBORED_LARGE"/>
    <property type="match status" value="1"/>
</dbReference>
<evidence type="ECO:0000256" key="10">
    <source>
        <dbReference type="RuleBase" id="RU003410"/>
    </source>
</evidence>
<comment type="function">
    <text evidence="10">Provides the precursors necessary for DNA synthesis. Catalyzes the biosynthesis of deoxyribonucleotides from the corresponding ribonucleotides.</text>
</comment>
<evidence type="ECO:0000256" key="4">
    <source>
        <dbReference type="ARBA" id="ARBA00022741"/>
    </source>
</evidence>
<dbReference type="NCBIfam" id="TIGR04170">
    <property type="entry name" value="RNR_1b_NrdE"/>
    <property type="match status" value="1"/>
</dbReference>
<comment type="similarity">
    <text evidence="1 10">Belongs to the ribonucleoside diphosphate reductase large chain family.</text>
</comment>
<dbReference type="Gene3D" id="1.10.1650.20">
    <property type="match status" value="1"/>
</dbReference>
<dbReference type="InterPro" id="IPR013509">
    <property type="entry name" value="RNR_lsu_N"/>
</dbReference>
<keyword evidence="6 10" id="KW-0560">Oxidoreductase</keyword>
<evidence type="ECO:0000256" key="3">
    <source>
        <dbReference type="ARBA" id="ARBA00022533"/>
    </source>
</evidence>
<protein>
    <recommendedName>
        <fullName evidence="2 10">Ribonucleoside-diphosphate reductase</fullName>
        <ecNumber evidence="2 10">1.17.4.1</ecNumber>
    </recommendedName>
</protein>
<evidence type="ECO:0000259" key="11">
    <source>
        <dbReference type="PROSITE" id="PS00089"/>
    </source>
</evidence>
<keyword evidence="7 10" id="KW-0215">Deoxyribonucleotide synthesis</keyword>
<reference evidence="13" key="1">
    <citation type="journal article" date="2019" name="Int. J. Syst. Evol. Microbiol.">
        <title>The Global Catalogue of Microorganisms (GCM) 10K type strain sequencing project: providing services to taxonomists for standard genome sequencing and annotation.</title>
        <authorList>
            <consortium name="The Broad Institute Genomics Platform"/>
            <consortium name="The Broad Institute Genome Sequencing Center for Infectious Disease"/>
            <person name="Wu L."/>
            <person name="Ma J."/>
        </authorList>
    </citation>
    <scope>NUCLEOTIDE SEQUENCE [LARGE SCALE GENOMIC DNA]</scope>
    <source>
        <strain evidence="13">JCM 17459</strain>
    </source>
</reference>
<dbReference type="InterPro" id="IPR008926">
    <property type="entry name" value="RNR_R1-su_N"/>
</dbReference>
<dbReference type="PANTHER" id="PTHR11573">
    <property type="entry name" value="RIBONUCLEOSIDE-DIPHOSPHATE REDUCTASE LARGE CHAIN"/>
    <property type="match status" value="1"/>
</dbReference>
<dbReference type="InterPro" id="IPR013346">
    <property type="entry name" value="NrdE_NrdA_C"/>
</dbReference>
<evidence type="ECO:0000313" key="12">
    <source>
        <dbReference type="EMBL" id="GAA4288645.1"/>
    </source>
</evidence>
<dbReference type="Proteomes" id="UP001499841">
    <property type="component" value="Unassembled WGS sequence"/>
</dbReference>
<sequence length="718" mass="80871">MAATLTDTGVEVASAPELDYHALNAMLNLYDADGKIQFDADREAARQYFLQHVNQNTVFFHTLKEKLDYLVEEGYYEGEVLAKYSFEFLTKLWDLAWSKKFRFDTFLGAFKYYTSYTLKTFDGKRYLERFEDRVVMVSLALADGDETLATNMVEEILAGRFQPATPTFLNAGKAQRGELVSCFLLRVEDNMESIARGINSALQLSKRGGGVALSLTNIREAGAPIKKIQNQSSGVIPVMKLLEDSFSYANQLGARQGAGAVYLNAHHPDIMKFLDTKRENADEKIRIKTLSLGVVIPDITFELAKKNEDMYLFSPYDVERVYGVPFSEVNVSEKYHEMVDDGRIKKTKLNARDFFQTLAELQFESGYPYIVFEDTVNRANPIKGKITMSNLCSEILQVSTPSTFNEDLSYAQVGKDISCNLGSLNIAKAMDSPDLGKTVGTAIRALTAVADQTHIWSVPSVEQGNNDSHAIGLGQMNLHGYLARERIFYGSEEGLDFTNMYFYTVAFHAIAESNKIAIEKGQTFKGFEDSKYASGEYFEKYVSGTWEPRTERVRQLFADAGVHIPTQEDWRALAESVKQHGIYNQNLQAVPPTGSISYINNSTSSIHPIVSKVEIRKEGKIGRVYYPAPYMTNDNVEYYEDAYEIGPEKIIDTYAEATQHVDQGLSLTLFFKDTATTRDVNRAQIYAWRKGIKTLYYIRVRQLALEGTEVEGCVSCML</sequence>
<keyword evidence="4" id="KW-0547">Nucleotide-binding</keyword>
<dbReference type="NCBIfam" id="TIGR02506">
    <property type="entry name" value="NrdE_NrdA"/>
    <property type="match status" value="1"/>
</dbReference>
<dbReference type="Gene3D" id="3.20.70.20">
    <property type="match status" value="1"/>
</dbReference>
<dbReference type="Pfam" id="PF02867">
    <property type="entry name" value="Ribonuc_red_lgC"/>
    <property type="match status" value="1"/>
</dbReference>
<keyword evidence="13" id="KW-1185">Reference proteome</keyword>
<evidence type="ECO:0000313" key="13">
    <source>
        <dbReference type="Proteomes" id="UP001499841"/>
    </source>
</evidence>
<keyword evidence="3" id="KW-0021">Allosteric enzyme</keyword>
<keyword evidence="5" id="KW-0067">ATP-binding</keyword>
<dbReference type="PRINTS" id="PR01183">
    <property type="entry name" value="RIBORDTASEM1"/>
</dbReference>
<dbReference type="InterPro" id="IPR039718">
    <property type="entry name" value="Rrm1"/>
</dbReference>